<gene>
    <name evidence="1" type="ORF">S06H3_49423</name>
</gene>
<accession>X1NXY4</accession>
<dbReference type="InterPro" id="IPR002514">
    <property type="entry name" value="Transposase_8"/>
</dbReference>
<sequence>MKNKRRNHSAQFKAKVALAAAKGEMTIAELASKFEVHPNQVTQWKKRLLESVPDIFSRSRQRDRQKQGELTEHLYQQIGQLKVELDWLKKKSGFDT</sequence>
<name>X1NXY4_9ZZZZ</name>
<reference evidence="1" key="1">
    <citation type="journal article" date="2014" name="Front. Microbiol.">
        <title>High frequency of phylogenetically diverse reductive dehalogenase-homologous genes in deep subseafloor sedimentary metagenomes.</title>
        <authorList>
            <person name="Kawai M."/>
            <person name="Futagami T."/>
            <person name="Toyoda A."/>
            <person name="Takaki Y."/>
            <person name="Nishi S."/>
            <person name="Hori S."/>
            <person name="Arai W."/>
            <person name="Tsubouchi T."/>
            <person name="Morono Y."/>
            <person name="Uchiyama I."/>
            <person name="Ito T."/>
            <person name="Fujiyama A."/>
            <person name="Inagaki F."/>
            <person name="Takami H."/>
        </authorList>
    </citation>
    <scope>NUCLEOTIDE SEQUENCE</scope>
    <source>
        <strain evidence="1">Expedition CK06-06</strain>
    </source>
</reference>
<evidence type="ECO:0008006" key="2">
    <source>
        <dbReference type="Google" id="ProtNLM"/>
    </source>
</evidence>
<dbReference type="AlphaFoldDB" id="X1NXY4"/>
<dbReference type="EMBL" id="BARV01031207">
    <property type="protein sequence ID" value="GAI35071.1"/>
    <property type="molecule type" value="Genomic_DNA"/>
</dbReference>
<dbReference type="SUPFAM" id="SSF48295">
    <property type="entry name" value="TrpR-like"/>
    <property type="match status" value="1"/>
</dbReference>
<dbReference type="Gene3D" id="1.10.10.10">
    <property type="entry name" value="Winged helix-like DNA-binding domain superfamily/Winged helix DNA-binding domain"/>
    <property type="match status" value="1"/>
</dbReference>
<dbReference type="InterPro" id="IPR010921">
    <property type="entry name" value="Trp_repressor/repl_initiator"/>
</dbReference>
<dbReference type="GO" id="GO:0004803">
    <property type="term" value="F:transposase activity"/>
    <property type="evidence" value="ECO:0007669"/>
    <property type="project" value="InterPro"/>
</dbReference>
<dbReference type="InterPro" id="IPR036388">
    <property type="entry name" value="WH-like_DNA-bd_sf"/>
</dbReference>
<evidence type="ECO:0000313" key="1">
    <source>
        <dbReference type="EMBL" id="GAI35071.1"/>
    </source>
</evidence>
<dbReference type="GO" id="GO:0043565">
    <property type="term" value="F:sequence-specific DNA binding"/>
    <property type="evidence" value="ECO:0007669"/>
    <property type="project" value="InterPro"/>
</dbReference>
<proteinExistence type="predicted"/>
<comment type="caution">
    <text evidence="1">The sequence shown here is derived from an EMBL/GenBank/DDBJ whole genome shotgun (WGS) entry which is preliminary data.</text>
</comment>
<organism evidence="1">
    <name type="scientific">marine sediment metagenome</name>
    <dbReference type="NCBI Taxonomy" id="412755"/>
    <lineage>
        <taxon>unclassified sequences</taxon>
        <taxon>metagenomes</taxon>
        <taxon>ecological metagenomes</taxon>
    </lineage>
</organism>
<protein>
    <recommendedName>
        <fullName evidence="2">Transposase IS3/IS911 family protein</fullName>
    </recommendedName>
</protein>
<dbReference type="GO" id="GO:0006313">
    <property type="term" value="P:DNA transposition"/>
    <property type="evidence" value="ECO:0007669"/>
    <property type="project" value="InterPro"/>
</dbReference>
<dbReference type="Pfam" id="PF01527">
    <property type="entry name" value="HTH_Tnp_1"/>
    <property type="match status" value="1"/>
</dbReference>